<gene>
    <name evidence="2" type="ORF">NWP23_10905</name>
</gene>
<proteinExistence type="predicted"/>
<dbReference type="RefSeq" id="WP_280651465.1">
    <property type="nucleotide sequence ID" value="NZ_JANQDL010000075.1"/>
</dbReference>
<evidence type="ECO:0000256" key="1">
    <source>
        <dbReference type="SAM" id="Phobius"/>
    </source>
</evidence>
<feature type="transmembrane region" description="Helical" evidence="1">
    <location>
        <begin position="7"/>
        <end position="29"/>
    </location>
</feature>
<accession>A0AA43GZ44</accession>
<keyword evidence="1" id="KW-0472">Membrane</keyword>
<evidence type="ECO:0000313" key="2">
    <source>
        <dbReference type="EMBL" id="MDH6064267.1"/>
    </source>
</evidence>
<keyword evidence="1" id="KW-1133">Transmembrane helix</keyword>
<reference evidence="2 3" key="1">
    <citation type="journal article" date="2023" name="J. Phycol.">
        <title>Chrysosporum ovalisporum is synonymous with the true-branching cyanobacterium Umezakia natans (Nostocales/Aphanizomenonaceae).</title>
        <authorList>
            <person name="McGregor G.B."/>
            <person name="Sendall B.C."/>
            <person name="Niiyama Y."/>
            <person name="Tuji A."/>
            <person name="Willis A."/>
        </authorList>
    </citation>
    <scope>NUCLEOTIDE SEQUENCE [LARGE SCALE GENOMIC DNA]</scope>
    <source>
        <strain evidence="2 3">FSS-62</strain>
    </source>
</reference>
<dbReference type="GeneID" id="83686111"/>
<dbReference type="InterPro" id="IPR021787">
    <property type="entry name" value="DUF3352"/>
</dbReference>
<organism evidence="2 3">
    <name type="scientific">Umezakia ovalisporum FSS-62</name>
    <dbReference type="NCBI Taxonomy" id="2971776"/>
    <lineage>
        <taxon>Bacteria</taxon>
        <taxon>Bacillati</taxon>
        <taxon>Cyanobacteriota</taxon>
        <taxon>Cyanophyceae</taxon>
        <taxon>Nostocales</taxon>
        <taxon>Nodulariaceae</taxon>
        <taxon>Umezakia</taxon>
    </lineage>
</organism>
<name>A0AA43GZ44_9CYAN</name>
<protein>
    <submittedName>
        <fullName evidence="2">DUF3352 domain-containing protein</fullName>
    </submittedName>
</protein>
<dbReference type="AlphaFoldDB" id="A0AA43GZ44"/>
<dbReference type="Proteomes" id="UP001159370">
    <property type="component" value="Unassembled WGS sequence"/>
</dbReference>
<dbReference type="Pfam" id="PF11832">
    <property type="entry name" value="DUF3352"/>
    <property type="match status" value="1"/>
</dbReference>
<evidence type="ECO:0000313" key="3">
    <source>
        <dbReference type="Proteomes" id="UP001159370"/>
    </source>
</evidence>
<comment type="caution">
    <text evidence="2">The sequence shown here is derived from an EMBL/GenBank/DDBJ whole genome shotgun (WGS) entry which is preliminary data.</text>
</comment>
<keyword evidence="1" id="KW-0812">Transmembrane</keyword>
<sequence>MFERKANLLVPAVSATVLVAGTVAMYMYLKWPSGDSSGVVGSATLVPSTALMATYITTDPQAWAKLQEFGNPEAQNLIAKGLKDFQQDFPNQGNFSYEKDLKPWLDGVMVAVLPPSGTRVTQSNQPNSSTQPEPQPHILIVVGIKDQLNALNFTNKLKSQPGVKVQEFNYKGEKITEFKENGRLTYTAILNNNHLVLAPEKQPVEKAIETFKGQPSFASQKVANNLLTAKANVKNILAQVYIPDYGKMIQKFLPTNPQTGQLPPQTLKQLQQIKSMVALVGVDDQGVRMKAIANLNPQSNTFQYQTTPAKIVSKLPSDTFALITGNAISRSWSAIVAESQDYPELNQILQQLQTQVNLVNIDLDKDIFGWMDKEFAFGAILSYQTSSTNIGFAAALLLETSDRQTATATFSKLDNLAKIQKINVTTRNIDGKNITEWQIPGQEALLAHGWLDKNTAFLAIGDSVAEAIATNKTPKLDSSHSFKAVTDSLPKPNAGYFYIDAKQTASLVNRFVQEQALTSEANTVLSAIHGFGVTASSPDKSTAELEMLLALKAKTAQ</sequence>
<dbReference type="EMBL" id="JANQDL010000075">
    <property type="protein sequence ID" value="MDH6064267.1"/>
    <property type="molecule type" value="Genomic_DNA"/>
</dbReference>